<evidence type="ECO:0000313" key="3">
    <source>
        <dbReference type="Proteomes" id="UP000007383"/>
    </source>
</evidence>
<dbReference type="GO" id="GO:0016787">
    <property type="term" value="F:hydrolase activity"/>
    <property type="evidence" value="ECO:0007669"/>
    <property type="project" value="InterPro"/>
</dbReference>
<dbReference type="InterPro" id="IPR004843">
    <property type="entry name" value="Calcineurin-like_PHP"/>
</dbReference>
<sequence length="227" mass="26545">MKILCVADHIDPLVYSVNAKERFDSVEMVISAGDLPMEYLGFLSSVLNKPVLFVFGNHNLQELYRFRRGGAPRNLTRLTPSLSPNLRNYFGSTYIGGRVVRRNGLILAGLGGSKRYNNGLNQFTELQMLAKMLRMLPRLIWNRVVHGRYLDILLTHASPFEIGDRPDPCHRGFKVFRWFIRRFRPRFMLHGHIHLYDINAQRIHHYHDTTIINVYDHYVLDTEESYE</sequence>
<dbReference type="AlphaFoldDB" id="H9UJ18"/>
<gene>
    <name evidence="2" type="ordered locus">Spiaf_1448</name>
</gene>
<keyword evidence="3" id="KW-1185">Reference proteome</keyword>
<dbReference type="SUPFAM" id="SSF56300">
    <property type="entry name" value="Metallo-dependent phosphatases"/>
    <property type="match status" value="1"/>
</dbReference>
<evidence type="ECO:0000313" key="2">
    <source>
        <dbReference type="EMBL" id="AFG37511.1"/>
    </source>
</evidence>
<dbReference type="eggNOG" id="COG2129">
    <property type="taxonomic scope" value="Bacteria"/>
</dbReference>
<dbReference type="KEGG" id="sfc:Spiaf_1448"/>
<protein>
    <submittedName>
        <fullName evidence="2">Putative phosphoesterase, ICC</fullName>
    </submittedName>
</protein>
<dbReference type="OrthoDB" id="9783591at2"/>
<dbReference type="Pfam" id="PF00149">
    <property type="entry name" value="Metallophos"/>
    <property type="match status" value="1"/>
</dbReference>
<accession>H9UJ18</accession>
<dbReference type="InterPro" id="IPR029052">
    <property type="entry name" value="Metallo-depent_PP-like"/>
</dbReference>
<evidence type="ECO:0000259" key="1">
    <source>
        <dbReference type="Pfam" id="PF00149"/>
    </source>
</evidence>
<dbReference type="RefSeq" id="WP_014455495.1">
    <property type="nucleotide sequence ID" value="NC_017098.1"/>
</dbReference>
<reference evidence="3" key="1">
    <citation type="journal article" date="2013" name="Stand. Genomic Sci.">
        <title>Complete genome sequence of the halophilic bacterium Spirochaeta africana type strain (Z-7692(T)) from the alkaline Lake Magadi in the East African Rift.</title>
        <authorList>
            <person name="Liolos K."/>
            <person name="Abt B."/>
            <person name="Scheuner C."/>
            <person name="Teshima H."/>
            <person name="Held B."/>
            <person name="Lapidus A."/>
            <person name="Nolan M."/>
            <person name="Lucas S."/>
            <person name="Deshpande S."/>
            <person name="Cheng J.F."/>
            <person name="Tapia R."/>
            <person name="Goodwin L.A."/>
            <person name="Pitluck S."/>
            <person name="Pagani I."/>
            <person name="Ivanova N."/>
            <person name="Mavromatis K."/>
            <person name="Mikhailova N."/>
            <person name="Huntemann M."/>
            <person name="Pati A."/>
            <person name="Chen A."/>
            <person name="Palaniappan K."/>
            <person name="Land M."/>
            <person name="Rohde M."/>
            <person name="Tindall B.J."/>
            <person name="Detter J.C."/>
            <person name="Goker M."/>
            <person name="Bristow J."/>
            <person name="Eisen J.A."/>
            <person name="Markowitz V."/>
            <person name="Hugenholtz P."/>
            <person name="Woyke T."/>
            <person name="Klenk H.P."/>
            <person name="Kyrpides N.C."/>
        </authorList>
    </citation>
    <scope>NUCLEOTIDE SEQUENCE</scope>
    <source>
        <strain evidence="3">ATCC 700263 / DSM 8902 / Z-7692</strain>
    </source>
</reference>
<dbReference type="STRING" id="889378.Spiaf_1448"/>
<dbReference type="Gene3D" id="3.60.21.10">
    <property type="match status" value="1"/>
</dbReference>
<organism evidence="2 3">
    <name type="scientific">Spirochaeta africana (strain ATCC 700263 / DSM 8902 / Z-7692)</name>
    <dbReference type="NCBI Taxonomy" id="889378"/>
    <lineage>
        <taxon>Bacteria</taxon>
        <taxon>Pseudomonadati</taxon>
        <taxon>Spirochaetota</taxon>
        <taxon>Spirochaetia</taxon>
        <taxon>Spirochaetales</taxon>
        <taxon>Spirochaetaceae</taxon>
        <taxon>Spirochaeta</taxon>
    </lineage>
</organism>
<dbReference type="EMBL" id="CP003282">
    <property type="protein sequence ID" value="AFG37511.1"/>
    <property type="molecule type" value="Genomic_DNA"/>
</dbReference>
<proteinExistence type="predicted"/>
<name>H9UJ18_SPIAZ</name>
<feature type="domain" description="Calcineurin-like phosphoesterase" evidence="1">
    <location>
        <begin position="1"/>
        <end position="195"/>
    </location>
</feature>
<dbReference type="PATRIC" id="fig|889378.3.peg.1441"/>
<dbReference type="Proteomes" id="UP000007383">
    <property type="component" value="Chromosome"/>
</dbReference>
<dbReference type="HOGENOM" id="CLU_095253_0_0_12"/>